<organism evidence="1 2">
    <name type="scientific">Sporothrix schenckii 1099-18</name>
    <dbReference type="NCBI Taxonomy" id="1397361"/>
    <lineage>
        <taxon>Eukaryota</taxon>
        <taxon>Fungi</taxon>
        <taxon>Dikarya</taxon>
        <taxon>Ascomycota</taxon>
        <taxon>Pezizomycotina</taxon>
        <taxon>Sordariomycetes</taxon>
        <taxon>Sordariomycetidae</taxon>
        <taxon>Ophiostomatales</taxon>
        <taxon>Ophiostomataceae</taxon>
        <taxon>Sporothrix</taxon>
    </lineage>
</organism>
<proteinExistence type="predicted"/>
<evidence type="ECO:0000313" key="2">
    <source>
        <dbReference type="Proteomes" id="UP000033710"/>
    </source>
</evidence>
<dbReference type="Proteomes" id="UP000033710">
    <property type="component" value="Unassembled WGS sequence"/>
</dbReference>
<dbReference type="EMBL" id="AXCR01000007">
    <property type="protein sequence ID" value="KJR85308.1"/>
    <property type="molecule type" value="Genomic_DNA"/>
</dbReference>
<name>A0A0F2M6I7_SPOSC</name>
<sequence length="116" mass="12287">MHEKSSQAKANHAAGQSASRISISSFALHHAQRPNRPFVIARIALAVASGCPSNATSGSSGCPCRMNYQLLFGERQTGALGRSALRLDAESREAQGRDKGAECLCLAHLTGTKQDH</sequence>
<dbReference type="AlphaFoldDB" id="A0A0F2M6I7"/>
<protein>
    <submittedName>
        <fullName evidence="1">Uncharacterized protein</fullName>
    </submittedName>
</protein>
<comment type="caution">
    <text evidence="1">The sequence shown here is derived from an EMBL/GenBank/DDBJ whole genome shotgun (WGS) entry which is preliminary data.</text>
</comment>
<dbReference type="GeneID" id="27671853"/>
<reference evidence="1 2" key="2">
    <citation type="journal article" date="2015" name="Eukaryot. Cell">
        <title>Asexual propagation of a virulent clone complex in a human and feline outbreak of sporotrichosis.</title>
        <authorList>
            <person name="Teixeira Mde M."/>
            <person name="Rodrigues A.M."/>
            <person name="Tsui C.K."/>
            <person name="de Almeida L.G."/>
            <person name="Van Diepeningen A.D."/>
            <person name="van den Ende B.G."/>
            <person name="Fernandes G.F."/>
            <person name="Kano R."/>
            <person name="Hamelin R.C."/>
            <person name="Lopes-Bezerra L.M."/>
            <person name="Vasconcelos A.T."/>
            <person name="de Hoog S."/>
            <person name="de Camargo Z.P."/>
            <person name="Felipe M.S."/>
        </authorList>
    </citation>
    <scope>NUCLEOTIDE SEQUENCE [LARGE SCALE GENOMIC DNA]</scope>
    <source>
        <strain evidence="1 2">1099-18</strain>
    </source>
</reference>
<dbReference type="KEGG" id="ssck:SPSK_10013"/>
<gene>
    <name evidence="1" type="ORF">SPSK_10013</name>
</gene>
<reference evidence="1 2" key="1">
    <citation type="journal article" date="2014" name="BMC Genomics">
        <title>Comparative genomics of the major fungal agents of human and animal Sporotrichosis: Sporothrix schenckii and Sporothrix brasiliensis.</title>
        <authorList>
            <person name="Teixeira M.M."/>
            <person name="de Almeida L.G."/>
            <person name="Kubitschek-Barreira P."/>
            <person name="Alves F.L."/>
            <person name="Kioshima E.S."/>
            <person name="Abadio A.K."/>
            <person name="Fernandes L."/>
            <person name="Derengowski L.S."/>
            <person name="Ferreira K.S."/>
            <person name="Souza R.C."/>
            <person name="Ruiz J.C."/>
            <person name="de Andrade N.C."/>
            <person name="Paes H.C."/>
            <person name="Nicola A.M."/>
            <person name="Albuquerque P."/>
            <person name="Gerber A.L."/>
            <person name="Martins V.P."/>
            <person name="Peconick L.D."/>
            <person name="Neto A.V."/>
            <person name="Chaucanez C.B."/>
            <person name="Silva P.A."/>
            <person name="Cunha O.L."/>
            <person name="de Oliveira F.F."/>
            <person name="dos Santos T.C."/>
            <person name="Barros A.L."/>
            <person name="Soares M.A."/>
            <person name="de Oliveira L.M."/>
            <person name="Marini M.M."/>
            <person name="Villalobos-Duno H."/>
            <person name="Cunha M.M."/>
            <person name="de Hoog S."/>
            <person name="da Silveira J.F."/>
            <person name="Henrissat B."/>
            <person name="Nino-Vega G.A."/>
            <person name="Cisalpino P.S."/>
            <person name="Mora-Montes H.M."/>
            <person name="Almeida S.R."/>
            <person name="Stajich J.E."/>
            <person name="Lopes-Bezerra L.M."/>
            <person name="Vasconcelos A.T."/>
            <person name="Felipe M.S."/>
        </authorList>
    </citation>
    <scope>NUCLEOTIDE SEQUENCE [LARGE SCALE GENOMIC DNA]</scope>
    <source>
        <strain evidence="1 2">1099-18</strain>
    </source>
</reference>
<dbReference type="RefSeq" id="XP_016587984.1">
    <property type="nucleotide sequence ID" value="XM_016736576.1"/>
</dbReference>
<accession>A0A0F2M6I7</accession>
<evidence type="ECO:0000313" key="1">
    <source>
        <dbReference type="EMBL" id="KJR85308.1"/>
    </source>
</evidence>
<dbReference type="VEuPathDB" id="FungiDB:SPSK_10013"/>